<evidence type="ECO:0000313" key="10">
    <source>
        <dbReference type="EMBL" id="MXY92796.1"/>
    </source>
</evidence>
<dbReference type="AlphaFoldDB" id="A0A6B0YP20"/>
<evidence type="ECO:0000256" key="8">
    <source>
        <dbReference type="HAMAP-Rule" id="MF_00265"/>
    </source>
</evidence>
<comment type="function">
    <text evidence="8">Toxic component of a toxin-antitoxin (TA) system. An RNase.</text>
</comment>
<gene>
    <name evidence="8" type="primary">vapC</name>
    <name evidence="10" type="ORF">F4Y42_05030</name>
</gene>
<dbReference type="Gene3D" id="3.40.50.1010">
    <property type="entry name" value="5'-nuclease"/>
    <property type="match status" value="1"/>
</dbReference>
<comment type="similarity">
    <text evidence="7 8">Belongs to the PINc/VapC protein family.</text>
</comment>
<proteinExistence type="inferred from homology"/>
<dbReference type="EMBL" id="VXRG01000042">
    <property type="protein sequence ID" value="MXY92796.1"/>
    <property type="molecule type" value="Genomic_DNA"/>
</dbReference>
<keyword evidence="5 8" id="KW-0378">Hydrolase</keyword>
<dbReference type="GO" id="GO:0000287">
    <property type="term" value="F:magnesium ion binding"/>
    <property type="evidence" value="ECO:0007669"/>
    <property type="project" value="UniProtKB-UniRule"/>
</dbReference>
<evidence type="ECO:0000256" key="4">
    <source>
        <dbReference type="ARBA" id="ARBA00022723"/>
    </source>
</evidence>
<dbReference type="HAMAP" id="MF_00265">
    <property type="entry name" value="VapC_Nob1"/>
    <property type="match status" value="1"/>
</dbReference>
<dbReference type="GO" id="GO:0090729">
    <property type="term" value="F:toxin activity"/>
    <property type="evidence" value="ECO:0007669"/>
    <property type="project" value="UniProtKB-KW"/>
</dbReference>
<dbReference type="GO" id="GO:0016787">
    <property type="term" value="F:hydrolase activity"/>
    <property type="evidence" value="ECO:0007669"/>
    <property type="project" value="UniProtKB-KW"/>
</dbReference>
<evidence type="ECO:0000256" key="2">
    <source>
        <dbReference type="ARBA" id="ARBA00022649"/>
    </source>
</evidence>
<evidence type="ECO:0000256" key="7">
    <source>
        <dbReference type="ARBA" id="ARBA00038093"/>
    </source>
</evidence>
<evidence type="ECO:0000256" key="5">
    <source>
        <dbReference type="ARBA" id="ARBA00022801"/>
    </source>
</evidence>
<dbReference type="EC" id="3.1.-.-" evidence="8"/>
<dbReference type="GO" id="GO:0004540">
    <property type="term" value="F:RNA nuclease activity"/>
    <property type="evidence" value="ECO:0007669"/>
    <property type="project" value="InterPro"/>
</dbReference>
<name>A0A6B0YP20_9CHLR</name>
<evidence type="ECO:0000256" key="6">
    <source>
        <dbReference type="ARBA" id="ARBA00022842"/>
    </source>
</evidence>
<comment type="caution">
    <text evidence="10">The sequence shown here is derived from an EMBL/GenBank/DDBJ whole genome shotgun (WGS) entry which is preliminary data.</text>
</comment>
<sequence>MRYLVDTDWVIDYLHGREPVVSRLSLLAPQGIGLSIISLAELYEGVFFSSAPRENEKALLNFLDGVNLLYLNHSICQIFARERGRLRAAGRIIGDFDTLIGSTALYHGLTLLTNNRRHFERMQGLSILSI</sequence>
<keyword evidence="2 8" id="KW-1277">Toxin-antitoxin system</keyword>
<evidence type="ECO:0000256" key="3">
    <source>
        <dbReference type="ARBA" id="ARBA00022722"/>
    </source>
</evidence>
<dbReference type="InterPro" id="IPR022907">
    <property type="entry name" value="VapC_family"/>
</dbReference>
<protein>
    <recommendedName>
        <fullName evidence="8">Ribonuclease VapC</fullName>
        <shortName evidence="8">RNase VapC</shortName>
        <ecNumber evidence="8">3.1.-.-</ecNumber>
    </recommendedName>
    <alternativeName>
        <fullName evidence="8">Toxin VapC</fullName>
    </alternativeName>
</protein>
<evidence type="ECO:0000259" key="9">
    <source>
        <dbReference type="Pfam" id="PF01850"/>
    </source>
</evidence>
<reference evidence="10" key="1">
    <citation type="submission" date="2019-09" db="EMBL/GenBank/DDBJ databases">
        <title>Characterisation of the sponge microbiome using genome-centric metagenomics.</title>
        <authorList>
            <person name="Engelberts J.P."/>
            <person name="Robbins S.J."/>
            <person name="De Goeij J.M."/>
            <person name="Aranda M."/>
            <person name="Bell S.C."/>
            <person name="Webster N.S."/>
        </authorList>
    </citation>
    <scope>NUCLEOTIDE SEQUENCE</scope>
    <source>
        <strain evidence="10">SB0664_bin_27</strain>
    </source>
</reference>
<dbReference type="InterPro" id="IPR050556">
    <property type="entry name" value="Type_II_TA_system_RNase"/>
</dbReference>
<dbReference type="Pfam" id="PF01850">
    <property type="entry name" value="PIN"/>
    <property type="match status" value="1"/>
</dbReference>
<accession>A0A6B0YP20</accession>
<dbReference type="InterPro" id="IPR002716">
    <property type="entry name" value="PIN_dom"/>
</dbReference>
<dbReference type="CDD" id="cd09881">
    <property type="entry name" value="PIN_VapC4-5_FitB-like"/>
    <property type="match status" value="1"/>
</dbReference>
<comment type="cofactor">
    <cofactor evidence="1 8">
        <name>Mg(2+)</name>
        <dbReference type="ChEBI" id="CHEBI:18420"/>
    </cofactor>
</comment>
<keyword evidence="6 8" id="KW-0460">Magnesium</keyword>
<keyword evidence="4 8" id="KW-0479">Metal-binding</keyword>
<evidence type="ECO:0000256" key="1">
    <source>
        <dbReference type="ARBA" id="ARBA00001946"/>
    </source>
</evidence>
<feature type="binding site" evidence="8">
    <location>
        <position position="6"/>
    </location>
    <ligand>
        <name>Mg(2+)</name>
        <dbReference type="ChEBI" id="CHEBI:18420"/>
    </ligand>
</feature>
<dbReference type="InterPro" id="IPR029060">
    <property type="entry name" value="PIN-like_dom_sf"/>
</dbReference>
<keyword evidence="8" id="KW-0800">Toxin</keyword>
<organism evidence="10">
    <name type="scientific">Caldilineaceae bacterium SB0664_bin_27</name>
    <dbReference type="NCBI Taxonomy" id="2605260"/>
    <lineage>
        <taxon>Bacteria</taxon>
        <taxon>Bacillati</taxon>
        <taxon>Chloroflexota</taxon>
        <taxon>Caldilineae</taxon>
        <taxon>Caldilineales</taxon>
        <taxon>Caldilineaceae</taxon>
    </lineage>
</organism>
<dbReference type="PANTHER" id="PTHR33653:SF1">
    <property type="entry name" value="RIBONUCLEASE VAPC2"/>
    <property type="match status" value="1"/>
</dbReference>
<feature type="domain" description="PIN" evidence="9">
    <location>
        <begin position="3"/>
        <end position="123"/>
    </location>
</feature>
<dbReference type="SUPFAM" id="SSF88723">
    <property type="entry name" value="PIN domain-like"/>
    <property type="match status" value="1"/>
</dbReference>
<keyword evidence="3 8" id="KW-0540">Nuclease</keyword>
<dbReference type="PANTHER" id="PTHR33653">
    <property type="entry name" value="RIBONUCLEASE VAPC2"/>
    <property type="match status" value="1"/>
</dbReference>
<feature type="binding site" evidence="8">
    <location>
        <position position="97"/>
    </location>
    <ligand>
        <name>Mg(2+)</name>
        <dbReference type="ChEBI" id="CHEBI:18420"/>
    </ligand>
</feature>